<dbReference type="InterPro" id="IPR017930">
    <property type="entry name" value="Myb_dom"/>
</dbReference>
<accession>A0A8S2AZD1</accession>
<keyword evidence="3" id="KW-0902">Two-component regulatory system</keyword>
<organism evidence="13 14">
    <name type="scientific">Arabidopsis arenosa</name>
    <name type="common">Sand rock-cress</name>
    <name type="synonym">Cardaminopsis arenosa</name>
    <dbReference type="NCBI Taxonomy" id="38785"/>
    <lineage>
        <taxon>Eukaryota</taxon>
        <taxon>Viridiplantae</taxon>
        <taxon>Streptophyta</taxon>
        <taxon>Embryophyta</taxon>
        <taxon>Tracheophyta</taxon>
        <taxon>Spermatophyta</taxon>
        <taxon>Magnoliopsida</taxon>
        <taxon>eudicotyledons</taxon>
        <taxon>Gunneridae</taxon>
        <taxon>Pentapetalae</taxon>
        <taxon>rosids</taxon>
        <taxon>malvids</taxon>
        <taxon>Brassicales</taxon>
        <taxon>Brassicaceae</taxon>
        <taxon>Camelineae</taxon>
        <taxon>Arabidopsis</taxon>
    </lineage>
</organism>
<feature type="domain" description="Response regulatory" evidence="11">
    <location>
        <begin position="45"/>
        <end position="160"/>
    </location>
</feature>
<dbReference type="FunFam" id="1.10.10.60:FF:000007">
    <property type="entry name" value="Two-component response regulator"/>
    <property type="match status" value="1"/>
</dbReference>
<evidence type="ECO:0000256" key="6">
    <source>
        <dbReference type="ARBA" id="ARBA00023163"/>
    </source>
</evidence>
<dbReference type="InterPro" id="IPR001789">
    <property type="entry name" value="Sig_transdc_resp-reg_receiver"/>
</dbReference>
<dbReference type="PROSITE" id="PS51294">
    <property type="entry name" value="HTH_MYB"/>
    <property type="match status" value="1"/>
</dbReference>
<evidence type="ECO:0000313" key="13">
    <source>
        <dbReference type="EMBL" id="CAE6230367.1"/>
    </source>
</evidence>
<dbReference type="Gene3D" id="1.10.10.60">
    <property type="entry name" value="Homeodomain-like"/>
    <property type="match status" value="1"/>
</dbReference>
<dbReference type="EMBL" id="LR999458">
    <property type="protein sequence ID" value="CAE6230367.1"/>
    <property type="molecule type" value="Genomic_DNA"/>
</dbReference>
<evidence type="ECO:0000256" key="9">
    <source>
        <dbReference type="SAM" id="Coils"/>
    </source>
</evidence>
<dbReference type="PANTHER" id="PTHR43874:SF194">
    <property type="entry name" value="TWO-COMPONENT RESPONSE REGULATOR-LIKE APRR4-RELATED"/>
    <property type="match status" value="1"/>
</dbReference>
<dbReference type="InterPro" id="IPR006447">
    <property type="entry name" value="Myb_dom_plants"/>
</dbReference>
<keyword evidence="9" id="KW-0175">Coiled coil</keyword>
<evidence type="ECO:0000256" key="10">
    <source>
        <dbReference type="SAM" id="MobiDB-lite"/>
    </source>
</evidence>
<keyword evidence="6" id="KW-0804">Transcription</keyword>
<dbReference type="SUPFAM" id="SSF52172">
    <property type="entry name" value="CheY-like"/>
    <property type="match status" value="1"/>
</dbReference>
<reference evidence="13" key="1">
    <citation type="submission" date="2021-01" db="EMBL/GenBank/DDBJ databases">
        <authorList>
            <person name="Bezrukov I."/>
        </authorList>
    </citation>
    <scope>NUCLEOTIDE SEQUENCE</scope>
</reference>
<evidence type="ECO:0000313" key="14">
    <source>
        <dbReference type="Proteomes" id="UP000682877"/>
    </source>
</evidence>
<evidence type="ECO:0000259" key="12">
    <source>
        <dbReference type="PROSITE" id="PS51294"/>
    </source>
</evidence>
<comment type="caution">
    <text evidence="8">Lacks conserved residue(s) required for the propagation of feature annotation.</text>
</comment>
<keyword evidence="4" id="KW-0805">Transcription regulation</keyword>
<dbReference type="Pfam" id="PF00249">
    <property type="entry name" value="Myb_DNA-binding"/>
    <property type="match status" value="1"/>
</dbReference>
<keyword evidence="2" id="KW-0597">Phosphoprotein</keyword>
<sequence>MQPSNMAEKLEHRGVMANDDGDGPFRDPLPNFSDMFPSNFPEGLRVLVFDEDPSHLQMLETNLQKFQYQVTTCNEENNALYALHNHRNRFDIAIIQGNNPDGDIFRFLSEIGSAMDLPIIIISEDESVQSVMKWMINGATDYLIKPIKPEELRVIFKHLVKKVRERRRSVVTGEAEEKAGGEKSSSVGDSTIRNPNKIKRSMCLDAEVNEEDRHDHNDRACASTSKKRRVVWTKELHKKFVDAVEYLGLDKAVPKKILEIMNVENLSRENVASHLQKYRMTLKKANDEKIKKEEMNKSLITPQEGIIYVGEVPSNFYRGGNGHFPTLHINNIPQRSYVPQHTMNPNDINTQLIPSRGHHFDHNVARNVIMNQQYLHHHQTSDFMSQENYGNNFTEEDLVDASSYWYAPEDTSLETRNVHEVVPSQVPSYDEPRSSFLDQMNPRLGFARRDQDGVKIGAKHEDGR</sequence>
<dbReference type="GO" id="GO:0009736">
    <property type="term" value="P:cytokinin-activated signaling pathway"/>
    <property type="evidence" value="ECO:0007669"/>
    <property type="project" value="InterPro"/>
</dbReference>
<dbReference type="InterPro" id="IPR001005">
    <property type="entry name" value="SANT/Myb"/>
</dbReference>
<evidence type="ECO:0000256" key="5">
    <source>
        <dbReference type="ARBA" id="ARBA00023159"/>
    </source>
</evidence>
<name>A0A8S2AZD1_ARAAE</name>
<feature type="region of interest" description="Disordered" evidence="10">
    <location>
        <begin position="170"/>
        <end position="194"/>
    </location>
</feature>
<dbReference type="GO" id="GO:0003677">
    <property type="term" value="F:DNA binding"/>
    <property type="evidence" value="ECO:0007669"/>
    <property type="project" value="InterPro"/>
</dbReference>
<keyword evidence="7" id="KW-0539">Nucleus</keyword>
<dbReference type="GO" id="GO:0005634">
    <property type="term" value="C:nucleus"/>
    <property type="evidence" value="ECO:0007669"/>
    <property type="project" value="UniProtKB-SubCell"/>
</dbReference>
<gene>
    <name evidence="13" type="ORF">AARE701A_LOCUS21023</name>
</gene>
<dbReference type="InterPro" id="IPR011006">
    <property type="entry name" value="CheY-like_superfamily"/>
</dbReference>
<comment type="subcellular location">
    <subcellularLocation>
        <location evidence="1">Nucleus</location>
    </subcellularLocation>
</comment>
<dbReference type="SMART" id="SM00448">
    <property type="entry name" value="REC"/>
    <property type="match status" value="1"/>
</dbReference>
<dbReference type="InterPro" id="IPR009057">
    <property type="entry name" value="Homeodomain-like_sf"/>
</dbReference>
<dbReference type="PROSITE" id="PS50110">
    <property type="entry name" value="RESPONSE_REGULATORY"/>
    <property type="match status" value="1"/>
</dbReference>
<dbReference type="Proteomes" id="UP000682877">
    <property type="component" value="Chromosome 8"/>
</dbReference>
<dbReference type="AlphaFoldDB" id="A0A8S2AZD1"/>
<keyword evidence="5" id="KW-0010">Activator</keyword>
<dbReference type="InterPro" id="IPR045279">
    <property type="entry name" value="ARR-like"/>
</dbReference>
<dbReference type="CDD" id="cd17584">
    <property type="entry name" value="REC_typeB_ARR-like"/>
    <property type="match status" value="1"/>
</dbReference>
<feature type="coiled-coil region" evidence="9">
    <location>
        <begin position="268"/>
        <end position="295"/>
    </location>
</feature>
<evidence type="ECO:0000256" key="4">
    <source>
        <dbReference type="ARBA" id="ARBA00023015"/>
    </source>
</evidence>
<dbReference type="Pfam" id="PF00072">
    <property type="entry name" value="Response_reg"/>
    <property type="match status" value="1"/>
</dbReference>
<evidence type="ECO:0000256" key="2">
    <source>
        <dbReference type="ARBA" id="ARBA00022553"/>
    </source>
</evidence>
<evidence type="ECO:0000256" key="8">
    <source>
        <dbReference type="PROSITE-ProRule" id="PRU00169"/>
    </source>
</evidence>
<dbReference type="GO" id="GO:0000160">
    <property type="term" value="P:phosphorelay signal transduction system"/>
    <property type="evidence" value="ECO:0007669"/>
    <property type="project" value="UniProtKB-KW"/>
</dbReference>
<protein>
    <submittedName>
        <fullName evidence="13">Uncharacterized protein</fullName>
    </submittedName>
</protein>
<dbReference type="NCBIfam" id="TIGR01557">
    <property type="entry name" value="myb_SHAQKYF"/>
    <property type="match status" value="1"/>
</dbReference>
<dbReference type="Gene3D" id="3.40.50.2300">
    <property type="match status" value="1"/>
</dbReference>
<evidence type="ECO:0000259" key="11">
    <source>
        <dbReference type="PROSITE" id="PS50110"/>
    </source>
</evidence>
<evidence type="ECO:0000256" key="3">
    <source>
        <dbReference type="ARBA" id="ARBA00023012"/>
    </source>
</evidence>
<evidence type="ECO:0000256" key="1">
    <source>
        <dbReference type="ARBA" id="ARBA00004123"/>
    </source>
</evidence>
<dbReference type="PANTHER" id="PTHR43874">
    <property type="entry name" value="TWO-COMPONENT RESPONSE REGULATOR"/>
    <property type="match status" value="1"/>
</dbReference>
<proteinExistence type="predicted"/>
<feature type="domain" description="HTH myb-type" evidence="12">
    <location>
        <begin position="224"/>
        <end position="283"/>
    </location>
</feature>
<evidence type="ECO:0000256" key="7">
    <source>
        <dbReference type="ARBA" id="ARBA00023242"/>
    </source>
</evidence>
<keyword evidence="14" id="KW-1185">Reference proteome</keyword>
<dbReference type="SUPFAM" id="SSF46689">
    <property type="entry name" value="Homeodomain-like"/>
    <property type="match status" value="1"/>
</dbReference>